<feature type="domain" description="MobA/VirD2-like nuclease" evidence="1">
    <location>
        <begin position="57"/>
        <end position="166"/>
    </location>
</feature>
<dbReference type="RefSeq" id="WP_019945527.1">
    <property type="nucleotide sequence ID" value="NZ_BMLI01000001.1"/>
</dbReference>
<dbReference type="Pfam" id="PF03432">
    <property type="entry name" value="Relaxase"/>
    <property type="match status" value="1"/>
</dbReference>
<evidence type="ECO:0000259" key="1">
    <source>
        <dbReference type="Pfam" id="PF03432"/>
    </source>
</evidence>
<comment type="caution">
    <text evidence="2">The sequence shown here is derived from an EMBL/GenBank/DDBJ whole genome shotgun (WGS) entry which is preliminary data.</text>
</comment>
<dbReference type="InterPro" id="IPR005094">
    <property type="entry name" value="Endonuclease_MobA/VirD2"/>
</dbReference>
<reference evidence="3" key="1">
    <citation type="journal article" date="2019" name="Int. J. Syst. Evol. Microbiol.">
        <title>The Global Catalogue of Microorganisms (GCM) 10K type strain sequencing project: providing services to taxonomists for standard genome sequencing and annotation.</title>
        <authorList>
            <consortium name="The Broad Institute Genomics Platform"/>
            <consortium name="The Broad Institute Genome Sequencing Center for Infectious Disease"/>
            <person name="Wu L."/>
            <person name="Ma J."/>
        </authorList>
    </citation>
    <scope>NUCLEOTIDE SEQUENCE [LARGE SCALE GENOMIC DNA]</scope>
    <source>
        <strain evidence="3">CGMCC 1.6375</strain>
    </source>
</reference>
<proteinExistence type="predicted"/>
<gene>
    <name evidence="2" type="ORF">GCM10010967_13060</name>
</gene>
<sequence>MIGKVGLGNFAKGILSYCYYEKELSAKQAKEMTHDDVRGELIYIQHLGISTLKDGRLDLDYLAKQMLDNRDKNRNLNKYVWHQSFSFPPGEDPPTEKLTTLAQEFAKEFGFSENQMLVFRHNDTKHKHVHIVANRINYNGKNTADHFKNYARTGEFSRRMEMELGLTITPDMSLNQKVKQQVPTQDTAIINLRKLVDQTLAKVSAFDDFANQMLAHGFKTYRGRGVAFFNIQNRMKVKGSDLGKDYSLQNIEKRMGMEMSQALMPVKKKKKSRRKRLGLSI</sequence>
<protein>
    <recommendedName>
        <fullName evidence="1">MobA/VirD2-like nuclease domain-containing protein</fullName>
    </recommendedName>
</protein>
<dbReference type="Proteomes" id="UP000632339">
    <property type="component" value="Unassembled WGS sequence"/>
</dbReference>
<dbReference type="EMBL" id="BMLI01000001">
    <property type="protein sequence ID" value="GGM82762.1"/>
    <property type="molecule type" value="Genomic_DNA"/>
</dbReference>
<organism evidence="2 3">
    <name type="scientific">Dyadobacter beijingensis</name>
    <dbReference type="NCBI Taxonomy" id="365489"/>
    <lineage>
        <taxon>Bacteria</taxon>
        <taxon>Pseudomonadati</taxon>
        <taxon>Bacteroidota</taxon>
        <taxon>Cytophagia</taxon>
        <taxon>Cytophagales</taxon>
        <taxon>Spirosomataceae</taxon>
        <taxon>Dyadobacter</taxon>
    </lineage>
</organism>
<evidence type="ECO:0000313" key="3">
    <source>
        <dbReference type="Proteomes" id="UP000632339"/>
    </source>
</evidence>
<name>A0ABQ2HK15_9BACT</name>
<evidence type="ECO:0000313" key="2">
    <source>
        <dbReference type="EMBL" id="GGM82762.1"/>
    </source>
</evidence>
<accession>A0ABQ2HK15</accession>
<keyword evidence="3" id="KW-1185">Reference proteome</keyword>